<dbReference type="EMBL" id="CP053586">
    <property type="protein sequence ID" value="WNZ23634.1"/>
    <property type="molecule type" value="Genomic_DNA"/>
</dbReference>
<name>A0AA96WEI2_9CYAN</name>
<dbReference type="Gene3D" id="2.40.50.230">
    <property type="entry name" value="Gp5 N-terminal domain"/>
    <property type="match status" value="1"/>
</dbReference>
<gene>
    <name evidence="2" type="ORF">HJG54_12735</name>
</gene>
<reference evidence="2" key="1">
    <citation type="submission" date="2020-05" db="EMBL/GenBank/DDBJ databases">
        <authorList>
            <person name="Zhu T."/>
            <person name="Keshari N."/>
            <person name="Lu X."/>
        </authorList>
    </citation>
    <scope>NUCLEOTIDE SEQUENCE</scope>
    <source>
        <strain evidence="2">NK1-12</strain>
    </source>
</reference>
<evidence type="ECO:0000259" key="1">
    <source>
        <dbReference type="Pfam" id="PF04717"/>
    </source>
</evidence>
<dbReference type="SUPFAM" id="SSF69349">
    <property type="entry name" value="Phage fibre proteins"/>
    <property type="match status" value="1"/>
</dbReference>
<dbReference type="SUPFAM" id="SSF69255">
    <property type="entry name" value="gp5 N-terminal domain-like"/>
    <property type="match status" value="1"/>
</dbReference>
<feature type="domain" description="Gp5/Type VI secretion system Vgr protein OB-fold" evidence="1">
    <location>
        <begin position="25"/>
        <end position="102"/>
    </location>
</feature>
<dbReference type="InterPro" id="IPR006531">
    <property type="entry name" value="Gp5/Vgr_OB"/>
</dbReference>
<dbReference type="Pfam" id="PF04717">
    <property type="entry name" value="Phage_base_V"/>
    <property type="match status" value="1"/>
</dbReference>
<proteinExistence type="predicted"/>
<protein>
    <submittedName>
        <fullName evidence="2">Phage tail protein</fullName>
    </submittedName>
</protein>
<organism evidence="2">
    <name type="scientific">Leptolyngbya sp. NK1-12</name>
    <dbReference type="NCBI Taxonomy" id="2547451"/>
    <lineage>
        <taxon>Bacteria</taxon>
        <taxon>Bacillati</taxon>
        <taxon>Cyanobacteriota</taxon>
        <taxon>Cyanophyceae</taxon>
        <taxon>Leptolyngbyales</taxon>
        <taxon>Leptolyngbyaceae</taxon>
        <taxon>Leptolyngbya group</taxon>
        <taxon>Leptolyngbya</taxon>
    </lineage>
</organism>
<accession>A0AA96WEI2</accession>
<evidence type="ECO:0000313" key="2">
    <source>
        <dbReference type="EMBL" id="WNZ23634.1"/>
    </source>
</evidence>
<sequence>MNFFDLVSDSEVREAIVGRIYGVVIGVVTNNKDSDQVSGGLGRVKVRFPWLSDKDESAWARIATPMAGKERGLYFLPEVGDEVLVAFNQGNVHDPYILGALWSKTDRPPVTNEDGKNNIRMIKSRSGHTITLDDTPDQEKITICDKTKKNQIVIDSAKNTMTIQVDQGIKIEAKGKIEIATSKGDVAITCQNFSVEAQQRCQIKAATNLNLEANAGLGIKCLAGVKINDGALEVT</sequence>
<dbReference type="InterPro" id="IPR037026">
    <property type="entry name" value="Vgr_OB-fold_dom_sf"/>
</dbReference>
<dbReference type="RefSeq" id="WP_316435345.1">
    <property type="nucleotide sequence ID" value="NZ_CP053586.1"/>
</dbReference>
<dbReference type="AlphaFoldDB" id="A0AA96WEI2"/>